<reference evidence="1" key="1">
    <citation type="submission" date="2022-03" db="EMBL/GenBank/DDBJ databases">
        <authorList>
            <person name="Alioto T."/>
            <person name="Alioto T."/>
            <person name="Gomez Garrido J."/>
        </authorList>
    </citation>
    <scope>NUCLEOTIDE SEQUENCE</scope>
</reference>
<protein>
    <recommendedName>
        <fullName evidence="3">Reverse transcriptase zinc-binding domain-containing protein</fullName>
    </recommendedName>
</protein>
<evidence type="ECO:0000313" key="2">
    <source>
        <dbReference type="Proteomes" id="UP001295444"/>
    </source>
</evidence>
<evidence type="ECO:0000313" key="1">
    <source>
        <dbReference type="EMBL" id="CAH2275489.1"/>
    </source>
</evidence>
<dbReference type="EMBL" id="OW240914">
    <property type="protein sequence ID" value="CAH2275489.1"/>
    <property type="molecule type" value="Genomic_DNA"/>
</dbReference>
<accession>A0AAD1RNJ3</accession>
<name>A0AAD1RNJ3_PELCU</name>
<evidence type="ECO:0008006" key="3">
    <source>
        <dbReference type="Google" id="ProtNLM"/>
    </source>
</evidence>
<proteinExistence type="predicted"/>
<feature type="non-terminal residue" evidence="1">
    <location>
        <position position="1"/>
    </location>
</feature>
<dbReference type="AlphaFoldDB" id="A0AAD1RNJ3"/>
<feature type="non-terminal residue" evidence="1">
    <location>
        <position position="372"/>
    </location>
</feature>
<dbReference type="Proteomes" id="UP001295444">
    <property type="component" value="Chromosome 03"/>
</dbReference>
<sequence>IPHIVSDPGPQWVTLERDLLGNHELPHLLWTPPRARPTLLLLPTQLLLLFQIWHKYRPRLGSTPSLSLVTPLGAMPYIIPTFNSAPWHLRRVTHLYHLFAADKLLDFPSLREKFALPHSSLYSYLQLKSYLYKEATRHPDTLRVTNRITEWEQMCLSAKLLPHCKPISMCLSSMTSYNHFSTTKYARQWESDLNCPGPLKAWDTIFTNPLKLLKSSALIEQHHKILYRWYLVPTRLHKIFPSTSSQCWRCHTQEGSMYHIWWSCPRLLNYWNEVHDLIQDITQHPLEFTPLTCLVLDLPRVLPQHVKKMMLHIVLTAQQLIARRWKSTLLPNKETLIEVLHKQWIYETSYKSLFPPSVLYRKTWELWQTWRS</sequence>
<organism evidence="1 2">
    <name type="scientific">Pelobates cultripes</name>
    <name type="common">Western spadefoot toad</name>
    <dbReference type="NCBI Taxonomy" id="61616"/>
    <lineage>
        <taxon>Eukaryota</taxon>
        <taxon>Metazoa</taxon>
        <taxon>Chordata</taxon>
        <taxon>Craniata</taxon>
        <taxon>Vertebrata</taxon>
        <taxon>Euteleostomi</taxon>
        <taxon>Amphibia</taxon>
        <taxon>Batrachia</taxon>
        <taxon>Anura</taxon>
        <taxon>Pelobatoidea</taxon>
        <taxon>Pelobatidae</taxon>
        <taxon>Pelobates</taxon>
    </lineage>
</organism>
<keyword evidence="2" id="KW-1185">Reference proteome</keyword>
<gene>
    <name evidence="1" type="ORF">PECUL_23A061045</name>
</gene>